<reference evidence="5" key="1">
    <citation type="submission" date="2016-10" db="EMBL/GenBank/DDBJ databases">
        <authorList>
            <person name="Varghese N."/>
            <person name="Submissions S."/>
        </authorList>
    </citation>
    <scope>NUCLEOTIDE SEQUENCE [LARGE SCALE GENOMIC DNA]</scope>
    <source>
        <strain evidence="5">DSM 27981</strain>
    </source>
</reference>
<dbReference type="AlphaFoldDB" id="A0A1I2DY13"/>
<dbReference type="OrthoDB" id="8527856at2"/>
<dbReference type="SUPFAM" id="SSF47413">
    <property type="entry name" value="lambda repressor-like DNA-binding domains"/>
    <property type="match status" value="1"/>
</dbReference>
<dbReference type="EMBL" id="FONX01000006">
    <property type="protein sequence ID" value="SFE85308.1"/>
    <property type="molecule type" value="Genomic_DNA"/>
</dbReference>
<evidence type="ECO:0000313" key="4">
    <source>
        <dbReference type="EMBL" id="SFE85308.1"/>
    </source>
</evidence>
<dbReference type="PANTHER" id="PTHR46797:SF1">
    <property type="entry name" value="METHYLPHOSPHONATE SYNTHASE"/>
    <property type="match status" value="1"/>
</dbReference>
<dbReference type="Gene3D" id="1.10.260.40">
    <property type="entry name" value="lambda repressor-like DNA-binding domains"/>
    <property type="match status" value="1"/>
</dbReference>
<dbReference type="InterPro" id="IPR001387">
    <property type="entry name" value="Cro/C1-type_HTH"/>
</dbReference>
<protein>
    <submittedName>
        <fullName evidence="4">Helix-turn-helix domain-containing protein</fullName>
    </submittedName>
</protein>
<keyword evidence="5" id="KW-1185">Reference proteome</keyword>
<dbReference type="CDD" id="cd00093">
    <property type="entry name" value="HTH_XRE"/>
    <property type="match status" value="1"/>
</dbReference>
<dbReference type="GO" id="GO:0003700">
    <property type="term" value="F:DNA-binding transcription factor activity"/>
    <property type="evidence" value="ECO:0007669"/>
    <property type="project" value="TreeGrafter"/>
</dbReference>
<dbReference type="RefSeq" id="WP_082136761.1">
    <property type="nucleotide sequence ID" value="NZ_FONX01000006.1"/>
</dbReference>
<feature type="domain" description="HTH cro/C1-type" evidence="3">
    <location>
        <begin position="15"/>
        <end position="69"/>
    </location>
</feature>
<evidence type="ECO:0000256" key="2">
    <source>
        <dbReference type="SAM" id="MobiDB-lite"/>
    </source>
</evidence>
<keyword evidence="1" id="KW-0238">DNA-binding</keyword>
<dbReference type="InterPro" id="IPR010982">
    <property type="entry name" value="Lambda_DNA-bd_dom_sf"/>
</dbReference>
<dbReference type="SMART" id="SM00530">
    <property type="entry name" value="HTH_XRE"/>
    <property type="match status" value="1"/>
</dbReference>
<proteinExistence type="predicted"/>
<feature type="region of interest" description="Disordered" evidence="2">
    <location>
        <begin position="72"/>
        <end position="115"/>
    </location>
</feature>
<dbReference type="PANTHER" id="PTHR46797">
    <property type="entry name" value="HTH-TYPE TRANSCRIPTIONAL REGULATOR"/>
    <property type="match status" value="1"/>
</dbReference>
<dbReference type="InterPro" id="IPR050807">
    <property type="entry name" value="TransReg_Diox_bact_type"/>
</dbReference>
<sequence length="115" mass="12559">MELEYDPLVCFGRHLAATRRNAGVSQEALAYDSGMSRSYLSEIERGLRNVALRNICVLAETLRVPPSALLEFDRTPSADKARRSPKQRSGARLGDEVATKGGRTGLERGKKGRAG</sequence>
<evidence type="ECO:0000313" key="5">
    <source>
        <dbReference type="Proteomes" id="UP000199119"/>
    </source>
</evidence>
<evidence type="ECO:0000256" key="1">
    <source>
        <dbReference type="ARBA" id="ARBA00023125"/>
    </source>
</evidence>
<dbReference type="PROSITE" id="PS50943">
    <property type="entry name" value="HTH_CROC1"/>
    <property type="match status" value="1"/>
</dbReference>
<dbReference type="GO" id="GO:0003677">
    <property type="term" value="F:DNA binding"/>
    <property type="evidence" value="ECO:0007669"/>
    <property type="project" value="UniProtKB-KW"/>
</dbReference>
<organism evidence="4 5">
    <name type="scientific">Paracidovorax wautersii</name>
    <dbReference type="NCBI Taxonomy" id="1177982"/>
    <lineage>
        <taxon>Bacteria</taxon>
        <taxon>Pseudomonadati</taxon>
        <taxon>Pseudomonadota</taxon>
        <taxon>Betaproteobacteria</taxon>
        <taxon>Burkholderiales</taxon>
        <taxon>Comamonadaceae</taxon>
        <taxon>Paracidovorax</taxon>
    </lineage>
</organism>
<dbReference type="Pfam" id="PF13560">
    <property type="entry name" value="HTH_31"/>
    <property type="match status" value="1"/>
</dbReference>
<feature type="compositionally biased region" description="Basic and acidic residues" evidence="2">
    <location>
        <begin position="72"/>
        <end position="82"/>
    </location>
</feature>
<name>A0A1I2DY13_9BURK</name>
<accession>A0A1I2DY13</accession>
<dbReference type="STRING" id="1177982.SAMN04489711_10685"/>
<gene>
    <name evidence="4" type="ORF">SAMN04489711_10685</name>
</gene>
<evidence type="ECO:0000259" key="3">
    <source>
        <dbReference type="PROSITE" id="PS50943"/>
    </source>
</evidence>
<dbReference type="Proteomes" id="UP000199119">
    <property type="component" value="Unassembled WGS sequence"/>
</dbReference>
<dbReference type="GO" id="GO:0005829">
    <property type="term" value="C:cytosol"/>
    <property type="evidence" value="ECO:0007669"/>
    <property type="project" value="TreeGrafter"/>
</dbReference>